<comment type="catalytic activity">
    <reaction evidence="5">
        <text>a 2'-deoxyribonucleoside 5'-diphosphate + [thioredoxin]-disulfide + H2O = a ribonucleoside 5'-diphosphate + [thioredoxin]-dithiol</text>
        <dbReference type="Rhea" id="RHEA:23252"/>
        <dbReference type="Rhea" id="RHEA-COMP:10698"/>
        <dbReference type="Rhea" id="RHEA-COMP:10700"/>
        <dbReference type="ChEBI" id="CHEBI:15377"/>
        <dbReference type="ChEBI" id="CHEBI:29950"/>
        <dbReference type="ChEBI" id="CHEBI:50058"/>
        <dbReference type="ChEBI" id="CHEBI:57930"/>
        <dbReference type="ChEBI" id="CHEBI:73316"/>
        <dbReference type="EC" id="1.17.4.1"/>
    </reaction>
</comment>
<sequence>PRVGTAPADGAVAPRRARLPRTRNSRTFEFRVVDCKGFVTIGEYDDGRPGEMFLRVSKQGSTLAGIMDAFSMSVSYGLQYGVPLRTFVRAFTSTRFEPAGITDDPDLRIATSILDYIFRRLAVDYLGVDERTELGILTSAERTVPDSPALAPYTSAPAVETRDPAAAPGRAPATSPANPDAPYCMQCGVRMQRAGSCHACPSCGNTSGCS</sequence>
<evidence type="ECO:0000256" key="5">
    <source>
        <dbReference type="ARBA" id="ARBA00047754"/>
    </source>
</evidence>
<protein>
    <recommendedName>
        <fullName evidence="2">ribonucleoside-diphosphate reductase</fullName>
        <ecNumber evidence="2">1.17.4.1</ecNumber>
    </recommendedName>
</protein>
<evidence type="ECO:0000256" key="3">
    <source>
        <dbReference type="ARBA" id="ARBA00022634"/>
    </source>
</evidence>
<evidence type="ECO:0000256" key="1">
    <source>
        <dbReference type="ARBA" id="ARBA00007405"/>
    </source>
</evidence>
<feature type="domain" description="TSCPD" evidence="7">
    <location>
        <begin position="26"/>
        <end position="123"/>
    </location>
</feature>
<feature type="region of interest" description="Disordered" evidence="6">
    <location>
        <begin position="147"/>
        <end position="177"/>
    </location>
</feature>
<name>A0ABU7JZC3_9NOCA</name>
<reference evidence="8 9" key="1">
    <citation type="submission" date="2023-08" db="EMBL/GenBank/DDBJ databases">
        <authorList>
            <person name="Girao M."/>
            <person name="Carvalho M.F."/>
        </authorList>
    </citation>
    <scope>NUCLEOTIDE SEQUENCE [LARGE SCALE GENOMIC DNA]</scope>
    <source>
        <strain evidence="8 9">CC-R104</strain>
    </source>
</reference>
<organism evidence="8 9">
    <name type="scientific">Rhodococcus chondri</name>
    <dbReference type="NCBI Taxonomy" id="3065941"/>
    <lineage>
        <taxon>Bacteria</taxon>
        <taxon>Bacillati</taxon>
        <taxon>Actinomycetota</taxon>
        <taxon>Actinomycetes</taxon>
        <taxon>Mycobacteriales</taxon>
        <taxon>Nocardiaceae</taxon>
        <taxon>Rhodococcus</taxon>
    </lineage>
</organism>
<evidence type="ECO:0000256" key="4">
    <source>
        <dbReference type="ARBA" id="ARBA00022741"/>
    </source>
</evidence>
<dbReference type="InterPro" id="IPR024434">
    <property type="entry name" value="TSCPD_dom"/>
</dbReference>
<gene>
    <name evidence="8" type="ORF">Q8814_25225</name>
</gene>
<dbReference type="EMBL" id="JAUZMZ010000296">
    <property type="protein sequence ID" value="MEE2035368.1"/>
    <property type="molecule type" value="Genomic_DNA"/>
</dbReference>
<feature type="non-terminal residue" evidence="8">
    <location>
        <position position="1"/>
    </location>
</feature>
<feature type="compositionally biased region" description="Low complexity" evidence="6">
    <location>
        <begin position="164"/>
        <end position="177"/>
    </location>
</feature>
<keyword evidence="4" id="KW-0547">Nucleotide-binding</keyword>
<proteinExistence type="inferred from homology"/>
<dbReference type="GO" id="GO:0004748">
    <property type="term" value="F:ribonucleoside-diphosphate reductase activity, thioredoxin disulfide as acceptor"/>
    <property type="evidence" value="ECO:0007669"/>
    <property type="project" value="UniProtKB-EC"/>
</dbReference>
<dbReference type="Proteomes" id="UP001331936">
    <property type="component" value="Unassembled WGS sequence"/>
</dbReference>
<evidence type="ECO:0000259" key="7">
    <source>
        <dbReference type="Pfam" id="PF12637"/>
    </source>
</evidence>
<dbReference type="Pfam" id="PF12637">
    <property type="entry name" value="TSCPD"/>
    <property type="match status" value="1"/>
</dbReference>
<comment type="similarity">
    <text evidence="1">Belongs to the ribonucleoside diphosphate reductase class-2 family.</text>
</comment>
<evidence type="ECO:0000256" key="2">
    <source>
        <dbReference type="ARBA" id="ARBA00012274"/>
    </source>
</evidence>
<evidence type="ECO:0000313" key="9">
    <source>
        <dbReference type="Proteomes" id="UP001331936"/>
    </source>
</evidence>
<keyword evidence="9" id="KW-1185">Reference proteome</keyword>
<accession>A0ABU7JZC3</accession>
<evidence type="ECO:0000256" key="6">
    <source>
        <dbReference type="SAM" id="MobiDB-lite"/>
    </source>
</evidence>
<keyword evidence="3" id="KW-0237">DNA synthesis</keyword>
<dbReference type="EC" id="1.17.4.1" evidence="2"/>
<evidence type="ECO:0000313" key="8">
    <source>
        <dbReference type="EMBL" id="MEE2035368.1"/>
    </source>
</evidence>
<comment type="caution">
    <text evidence="8">The sequence shown here is derived from an EMBL/GenBank/DDBJ whole genome shotgun (WGS) entry which is preliminary data.</text>
</comment>
<keyword evidence="8" id="KW-0560">Oxidoreductase</keyword>